<evidence type="ECO:0000256" key="4">
    <source>
        <dbReference type="ARBA" id="ARBA00022692"/>
    </source>
</evidence>
<comment type="function">
    <text evidence="7">Mechanosensitive channel that participates in the regulation of osmotic pressure changes within the cell, opening in response to stretch forces in the membrane lipid bilayer, without the need for other proteins. Contributes to normal resistance to hypoosmotic shock. Forms an ion channel of 1.0 nanosiemens conductance with a slight preference for anions.</text>
</comment>
<dbReference type="Gene3D" id="2.30.30.60">
    <property type="match status" value="1"/>
</dbReference>
<feature type="transmembrane region" description="Helical" evidence="7">
    <location>
        <begin position="75"/>
        <end position="93"/>
    </location>
</feature>
<evidence type="ECO:0000256" key="3">
    <source>
        <dbReference type="ARBA" id="ARBA00022475"/>
    </source>
</evidence>
<evidence type="ECO:0000256" key="7">
    <source>
        <dbReference type="RuleBase" id="RU369025"/>
    </source>
</evidence>
<keyword evidence="4 7" id="KW-0812">Transmembrane</keyword>
<dbReference type="InterPro" id="IPR011014">
    <property type="entry name" value="MscS_channel_TM-2"/>
</dbReference>
<dbReference type="SUPFAM" id="SSF50182">
    <property type="entry name" value="Sm-like ribonucleoproteins"/>
    <property type="match status" value="1"/>
</dbReference>
<dbReference type="GO" id="GO:0005886">
    <property type="term" value="C:plasma membrane"/>
    <property type="evidence" value="ECO:0007669"/>
    <property type="project" value="UniProtKB-SubCell"/>
</dbReference>
<protein>
    <recommendedName>
        <fullName evidence="7">Small-conductance mechanosensitive channel</fullName>
    </recommendedName>
</protein>
<keyword evidence="7" id="KW-0813">Transport</keyword>
<dbReference type="SUPFAM" id="SSF82861">
    <property type="entry name" value="Mechanosensitive channel protein MscS (YggB), transmembrane region"/>
    <property type="match status" value="1"/>
</dbReference>
<dbReference type="Gene3D" id="3.30.70.100">
    <property type="match status" value="1"/>
</dbReference>
<dbReference type="InterPro" id="IPR010920">
    <property type="entry name" value="LSM_dom_sf"/>
</dbReference>
<keyword evidence="7" id="KW-0407">Ion channel</keyword>
<feature type="transmembrane region" description="Helical" evidence="7">
    <location>
        <begin position="144"/>
        <end position="168"/>
    </location>
</feature>
<feature type="transmembrane region" description="Helical" evidence="7">
    <location>
        <begin position="29"/>
        <end position="54"/>
    </location>
</feature>
<dbReference type="InterPro" id="IPR023408">
    <property type="entry name" value="MscS_beta-dom_sf"/>
</dbReference>
<feature type="domain" description="Mechanosensitive ion channel MscS" evidence="8">
    <location>
        <begin position="192"/>
        <end position="259"/>
    </location>
</feature>
<accession>A0A6S6SSU3</accession>
<evidence type="ECO:0000259" key="9">
    <source>
        <dbReference type="Pfam" id="PF21082"/>
    </source>
</evidence>
<sequence length="368" mass="41281">MDFLNDLIENTTYLQFLQPFNDSLAQYPWIQASSVLLLTFSFASIITWVFFAVLKRLTKKTKTYMDDNLVSLAKAPVYYSLVITGFSTAVKLAPLSTEMTLLLIHGFKTFGVLIWTIALIRFSKLILKQLAWLSTKGKFLQPQTLPLFSSLSQVLIIATAIYIGFQIWGIDMTAWLASAGIIGIAVGFAAKDTLANLFSGVFILADAPYKIGDYVVLDNTDRGKVTHIGIRSTRFLTRDDVEITVPNSIVGNSKIINQSGGPHVKFRLRIAVGVAYGTDIDKVRAILMETAENDPLVCTSPTPRIRFRTFGASSLDFELLCWIDEPELRGRAMDGLNDMIYKRFMEEDIEIPYAKQDVYIKEMPNKKP</sequence>
<comment type="caution">
    <text evidence="7">Lacks conserved residue(s) required for the propagation of feature annotation.</text>
</comment>
<dbReference type="EMBL" id="CACVAY010000062">
    <property type="protein sequence ID" value="CAA6813599.1"/>
    <property type="molecule type" value="Genomic_DNA"/>
</dbReference>
<comment type="subcellular location">
    <subcellularLocation>
        <location evidence="7">Cell inner membrane</location>
        <topology evidence="7">Multi-pass membrane protein</topology>
    </subcellularLocation>
    <subcellularLocation>
        <location evidence="1">Cell membrane</location>
        <topology evidence="1">Multi-pass membrane protein</topology>
    </subcellularLocation>
</comment>
<name>A0A6S6SSU3_9GAMM</name>
<keyword evidence="3" id="KW-1003">Cell membrane</keyword>
<dbReference type="PANTHER" id="PTHR30221:SF1">
    <property type="entry name" value="SMALL-CONDUCTANCE MECHANOSENSITIVE CHANNEL"/>
    <property type="match status" value="1"/>
</dbReference>
<dbReference type="InterPro" id="IPR049142">
    <property type="entry name" value="MS_channel_1st"/>
</dbReference>
<feature type="domain" description="Mechanosensitive ion channel transmembrane helices 2/3" evidence="10">
    <location>
        <begin position="154"/>
        <end position="191"/>
    </location>
</feature>
<dbReference type="Gene3D" id="1.10.287.1260">
    <property type="match status" value="1"/>
</dbReference>
<evidence type="ECO:0000259" key="10">
    <source>
        <dbReference type="Pfam" id="PF21088"/>
    </source>
</evidence>
<dbReference type="InterPro" id="IPR006685">
    <property type="entry name" value="MscS_channel_2nd"/>
</dbReference>
<evidence type="ECO:0000256" key="2">
    <source>
        <dbReference type="ARBA" id="ARBA00008017"/>
    </source>
</evidence>
<feature type="transmembrane region" description="Helical" evidence="7">
    <location>
        <begin position="174"/>
        <end position="190"/>
    </location>
</feature>
<keyword evidence="7" id="KW-0997">Cell inner membrane</keyword>
<keyword evidence="5 7" id="KW-1133">Transmembrane helix</keyword>
<dbReference type="Pfam" id="PF21088">
    <property type="entry name" value="MS_channel_1st"/>
    <property type="match status" value="1"/>
</dbReference>
<proteinExistence type="inferred from homology"/>
<dbReference type="PANTHER" id="PTHR30221">
    <property type="entry name" value="SMALL-CONDUCTANCE MECHANOSENSITIVE CHANNEL"/>
    <property type="match status" value="1"/>
</dbReference>
<dbReference type="Pfam" id="PF21082">
    <property type="entry name" value="MS_channel_3rd"/>
    <property type="match status" value="1"/>
</dbReference>
<dbReference type="InterPro" id="IPR011066">
    <property type="entry name" value="MscS_channel_C_sf"/>
</dbReference>
<reference evidence="11" key="1">
    <citation type="submission" date="2020-01" db="EMBL/GenBank/DDBJ databases">
        <authorList>
            <person name="Meier V. D."/>
            <person name="Meier V D."/>
        </authorList>
    </citation>
    <scope>NUCLEOTIDE SEQUENCE</scope>
    <source>
        <strain evidence="11">HLG_WM_MAG_07</strain>
    </source>
</reference>
<dbReference type="SUPFAM" id="SSF82689">
    <property type="entry name" value="Mechanosensitive channel protein MscS (YggB), C-terminal domain"/>
    <property type="match status" value="1"/>
</dbReference>
<dbReference type="GO" id="GO:0008381">
    <property type="term" value="F:mechanosensitive monoatomic ion channel activity"/>
    <property type="evidence" value="ECO:0007669"/>
    <property type="project" value="InterPro"/>
</dbReference>
<comment type="similarity">
    <text evidence="2 7">Belongs to the MscS (TC 1.A.23) family.</text>
</comment>
<evidence type="ECO:0000256" key="1">
    <source>
        <dbReference type="ARBA" id="ARBA00004651"/>
    </source>
</evidence>
<evidence type="ECO:0000313" key="11">
    <source>
        <dbReference type="EMBL" id="CAA6813599.1"/>
    </source>
</evidence>
<keyword evidence="6 7" id="KW-0472">Membrane</keyword>
<evidence type="ECO:0000259" key="8">
    <source>
        <dbReference type="Pfam" id="PF00924"/>
    </source>
</evidence>
<feature type="transmembrane region" description="Helical" evidence="7">
    <location>
        <begin position="99"/>
        <end position="123"/>
    </location>
</feature>
<keyword evidence="7" id="KW-0406">Ion transport</keyword>
<evidence type="ECO:0000256" key="5">
    <source>
        <dbReference type="ARBA" id="ARBA00022989"/>
    </source>
</evidence>
<organism evidence="11">
    <name type="scientific">uncultured Thiotrichaceae bacterium</name>
    <dbReference type="NCBI Taxonomy" id="298394"/>
    <lineage>
        <taxon>Bacteria</taxon>
        <taxon>Pseudomonadati</taxon>
        <taxon>Pseudomonadota</taxon>
        <taxon>Gammaproteobacteria</taxon>
        <taxon>Thiotrichales</taxon>
        <taxon>Thiotrichaceae</taxon>
        <taxon>environmental samples</taxon>
    </lineage>
</organism>
<evidence type="ECO:0000256" key="6">
    <source>
        <dbReference type="ARBA" id="ARBA00023136"/>
    </source>
</evidence>
<dbReference type="InterPro" id="IPR045275">
    <property type="entry name" value="MscS_archaea/bacteria_type"/>
</dbReference>
<dbReference type="InterPro" id="IPR049278">
    <property type="entry name" value="MS_channel_C"/>
</dbReference>
<dbReference type="AlphaFoldDB" id="A0A6S6SSU3"/>
<feature type="domain" description="Mechanosensitive ion channel MscS C-terminal" evidence="9">
    <location>
        <begin position="270"/>
        <end position="351"/>
    </location>
</feature>
<dbReference type="Pfam" id="PF00924">
    <property type="entry name" value="MS_channel_2nd"/>
    <property type="match status" value="1"/>
</dbReference>
<comment type="subunit">
    <text evidence="7">Homoheptamer.</text>
</comment>
<gene>
    <name evidence="11" type="ORF">HELGO_WM15083</name>
</gene>